<feature type="domain" description="HNH" evidence="1">
    <location>
        <begin position="241"/>
        <end position="297"/>
    </location>
</feature>
<evidence type="ECO:0000259" key="2">
    <source>
        <dbReference type="Pfam" id="PF12102"/>
    </source>
</evidence>
<dbReference type="OrthoDB" id="9802640at2"/>
<comment type="caution">
    <text evidence="3">The sequence shown here is derived from an EMBL/GenBank/DDBJ whole genome shotgun (WGS) entry which is preliminary data.</text>
</comment>
<evidence type="ECO:0000313" key="4">
    <source>
        <dbReference type="Proteomes" id="UP000190750"/>
    </source>
</evidence>
<dbReference type="STRING" id="28066.RF819_05145"/>
<dbReference type="RefSeq" id="WP_078363976.1">
    <property type="nucleotide sequence ID" value="NZ_MTJN01000002.1"/>
</dbReference>
<dbReference type="GO" id="GO:0008270">
    <property type="term" value="F:zinc ion binding"/>
    <property type="evidence" value="ECO:0007669"/>
    <property type="project" value="InterPro"/>
</dbReference>
<dbReference type="InterPro" id="IPR003615">
    <property type="entry name" value="HNH_nuc"/>
</dbReference>
<dbReference type="Pfam" id="PF12102">
    <property type="entry name" value="MrcB_N"/>
    <property type="match status" value="1"/>
</dbReference>
<dbReference type="CDD" id="cd00085">
    <property type="entry name" value="HNHc"/>
    <property type="match status" value="1"/>
</dbReference>
<dbReference type="Pfam" id="PF01844">
    <property type="entry name" value="HNH"/>
    <property type="match status" value="1"/>
</dbReference>
<evidence type="ECO:0000313" key="3">
    <source>
        <dbReference type="EMBL" id="OOV06193.1"/>
    </source>
</evidence>
<gene>
    <name evidence="3" type="ORF">RF819_05145</name>
</gene>
<dbReference type="InterPro" id="IPR021961">
    <property type="entry name" value="McrB_DNA-bd"/>
</dbReference>
<dbReference type="EMBL" id="MTJN01000002">
    <property type="protein sequence ID" value="OOV06193.1"/>
    <property type="molecule type" value="Genomic_DNA"/>
</dbReference>
<protein>
    <submittedName>
        <fullName evidence="3">Uncharacterized protein</fullName>
    </submittedName>
</protein>
<sequence length="317" mass="35816">MSLQAALSLFLEEYPKAITRTFAGDSVAEFIRKDLPEVLHQIIGANPRYIVHGSPGQGNWARAPWAAVYDRFITESAQDGYYLVYLVREDFAGVYLSLNQGITSARKQYGSEAKSALRVRATDFVARLGPHASGFFTGGLDLAASGAANLSAYYEAGNICSIYYQRDALPPDSTLEADFRRFVELYYILVSREPQLYERADAEDDETALEEEDLRKLREHKRVERNRKLAHRAKLAQGYTCKACGFDFASKYGSIGREFIEAHHLTPLSELKGQKLMLDPKTDFTVLCSNCHRMIHRTSFVHSVEEFRAKYLLKDDG</sequence>
<dbReference type="AlphaFoldDB" id="A0A1T1AQB2"/>
<feature type="domain" description="Type IV methyl-directed restriction enzyme EcoKMcrB subunit DNA-binding" evidence="2">
    <location>
        <begin position="11"/>
        <end position="189"/>
    </location>
</feature>
<dbReference type="GO" id="GO:0004519">
    <property type="term" value="F:endonuclease activity"/>
    <property type="evidence" value="ECO:0007669"/>
    <property type="project" value="InterPro"/>
</dbReference>
<proteinExistence type="predicted"/>
<name>A0A1T1AQB2_RHOFE</name>
<organism evidence="3 4">
    <name type="scientific">Rhodoferax fermentans</name>
    <dbReference type="NCBI Taxonomy" id="28066"/>
    <lineage>
        <taxon>Bacteria</taxon>
        <taxon>Pseudomonadati</taxon>
        <taxon>Pseudomonadota</taxon>
        <taxon>Betaproteobacteria</taxon>
        <taxon>Burkholderiales</taxon>
        <taxon>Comamonadaceae</taxon>
        <taxon>Rhodoferax</taxon>
    </lineage>
</organism>
<dbReference type="GO" id="GO:0003676">
    <property type="term" value="F:nucleic acid binding"/>
    <property type="evidence" value="ECO:0007669"/>
    <property type="project" value="InterPro"/>
</dbReference>
<evidence type="ECO:0000259" key="1">
    <source>
        <dbReference type="Pfam" id="PF01844"/>
    </source>
</evidence>
<accession>A0A1T1AQB2</accession>
<reference evidence="3 4" key="1">
    <citation type="submission" date="2017-01" db="EMBL/GenBank/DDBJ databases">
        <title>Genome sequencing of Rhodoferax fermentans JCM 7819.</title>
        <authorList>
            <person name="Kim Y.J."/>
            <person name="Farh M.E.-A."/>
            <person name="Yang D.-C."/>
        </authorList>
    </citation>
    <scope>NUCLEOTIDE SEQUENCE [LARGE SCALE GENOMIC DNA]</scope>
    <source>
        <strain evidence="3 4">JCM 7819</strain>
    </source>
</reference>
<keyword evidence="4" id="KW-1185">Reference proteome</keyword>
<dbReference type="InterPro" id="IPR002711">
    <property type="entry name" value="HNH"/>
</dbReference>
<dbReference type="Gene3D" id="3.30.920.90">
    <property type="match status" value="1"/>
</dbReference>
<dbReference type="Proteomes" id="UP000190750">
    <property type="component" value="Unassembled WGS sequence"/>
</dbReference>